<dbReference type="Gene3D" id="1.25.40.20">
    <property type="entry name" value="Ankyrin repeat-containing domain"/>
    <property type="match status" value="1"/>
</dbReference>
<organism evidence="5 6">
    <name type="scientific">Naumovozyma dairenensis (strain ATCC 10597 / BCRC 20456 / CBS 421 / NBRC 0211 / NRRL Y-12639)</name>
    <name type="common">Saccharomyces dairenensis</name>
    <dbReference type="NCBI Taxonomy" id="1071378"/>
    <lineage>
        <taxon>Eukaryota</taxon>
        <taxon>Fungi</taxon>
        <taxon>Dikarya</taxon>
        <taxon>Ascomycota</taxon>
        <taxon>Saccharomycotina</taxon>
        <taxon>Saccharomycetes</taxon>
        <taxon>Saccharomycetales</taxon>
        <taxon>Saccharomycetaceae</taxon>
        <taxon>Naumovozyma</taxon>
    </lineage>
</organism>
<dbReference type="GeneID" id="11496672"/>
<dbReference type="PROSITE" id="PS50088">
    <property type="entry name" value="ANK_REPEAT"/>
    <property type="match status" value="2"/>
</dbReference>
<dbReference type="InterPro" id="IPR002110">
    <property type="entry name" value="Ankyrin_rpt"/>
</dbReference>
<keyword evidence="2 3" id="KW-0040">ANK repeat</keyword>
<dbReference type="RefSeq" id="XP_003668940.1">
    <property type="nucleotide sequence ID" value="XM_003668892.1"/>
</dbReference>
<dbReference type="Pfam" id="PF00023">
    <property type="entry name" value="Ank"/>
    <property type="match status" value="1"/>
</dbReference>
<reference evidence="5 6" key="1">
    <citation type="journal article" date="2011" name="Proc. Natl. Acad. Sci. U.S.A.">
        <title>Evolutionary erosion of yeast sex chromosomes by mating-type switching accidents.</title>
        <authorList>
            <person name="Gordon J.L."/>
            <person name="Armisen D."/>
            <person name="Proux-Wera E."/>
            <person name="Oheigeartaigh S.S."/>
            <person name="Byrne K.P."/>
            <person name="Wolfe K.H."/>
        </authorList>
    </citation>
    <scope>NUCLEOTIDE SEQUENCE [LARGE SCALE GENOMIC DNA]</scope>
    <source>
        <strain evidence="6">ATCC 10597 / BCRC 20456 / CBS 421 / NBRC 0211 / NRRL Y-12639</strain>
    </source>
</reference>
<feature type="region of interest" description="Disordered" evidence="4">
    <location>
        <begin position="373"/>
        <end position="392"/>
    </location>
</feature>
<dbReference type="PANTHER" id="PTHR24201">
    <property type="entry name" value="ANK_REP_REGION DOMAIN-CONTAINING PROTEIN"/>
    <property type="match status" value="1"/>
</dbReference>
<dbReference type="HOGENOM" id="CLU_036011_0_0_1"/>
<dbReference type="Pfam" id="PF12796">
    <property type="entry name" value="Ank_2"/>
    <property type="match status" value="1"/>
</dbReference>
<dbReference type="STRING" id="1071378.G0W7D6"/>
<keyword evidence="1" id="KW-0677">Repeat</keyword>
<keyword evidence="6" id="KW-1185">Reference proteome</keyword>
<feature type="region of interest" description="Disordered" evidence="4">
    <location>
        <begin position="397"/>
        <end position="420"/>
    </location>
</feature>
<dbReference type="Proteomes" id="UP000000689">
    <property type="component" value="Chromosome 3"/>
</dbReference>
<dbReference type="EMBL" id="HE580269">
    <property type="protein sequence ID" value="CCD23697.1"/>
    <property type="molecule type" value="Genomic_DNA"/>
</dbReference>
<feature type="repeat" description="ANK" evidence="3">
    <location>
        <begin position="109"/>
        <end position="141"/>
    </location>
</feature>
<dbReference type="SMART" id="SM00248">
    <property type="entry name" value="ANK"/>
    <property type="match status" value="4"/>
</dbReference>
<feature type="compositionally biased region" description="Acidic residues" evidence="4">
    <location>
        <begin position="375"/>
        <end position="384"/>
    </location>
</feature>
<dbReference type="KEGG" id="ndi:NDAI_0C00360"/>
<dbReference type="AlphaFoldDB" id="G0W7D6"/>
<dbReference type="eggNOG" id="KOG0504">
    <property type="taxonomic scope" value="Eukaryota"/>
</dbReference>
<evidence type="ECO:0000256" key="2">
    <source>
        <dbReference type="ARBA" id="ARBA00023043"/>
    </source>
</evidence>
<evidence type="ECO:0000313" key="6">
    <source>
        <dbReference type="Proteomes" id="UP000000689"/>
    </source>
</evidence>
<dbReference type="SUPFAM" id="SSF48403">
    <property type="entry name" value="Ankyrin repeat"/>
    <property type="match status" value="1"/>
</dbReference>
<dbReference type="OrthoDB" id="823504at2759"/>
<dbReference type="PROSITE" id="PS50297">
    <property type="entry name" value="ANK_REP_REGION"/>
    <property type="match status" value="1"/>
</dbReference>
<gene>
    <name evidence="5" type="primary">NDAI0C00360</name>
    <name evidence="5" type="ordered locus">NDAI_0C00360</name>
</gene>
<feature type="repeat" description="ANK" evidence="3">
    <location>
        <begin position="40"/>
        <end position="72"/>
    </location>
</feature>
<accession>G0W7D6</accession>
<evidence type="ECO:0000256" key="4">
    <source>
        <dbReference type="SAM" id="MobiDB-lite"/>
    </source>
</evidence>
<dbReference type="InterPro" id="IPR036770">
    <property type="entry name" value="Ankyrin_rpt-contain_sf"/>
</dbReference>
<feature type="compositionally biased region" description="Low complexity" evidence="4">
    <location>
        <begin position="397"/>
        <end position="412"/>
    </location>
</feature>
<sequence length="437" mass="49704">MMQIEPSERLREAIITGRLLSVKRLLRRYPELLYNIDPQNGWTSLHYAAFNGRYLVCVYLIQLGHDKNETLRTFQGNTCVHLALKNGHEQTTHLLLQHFSRFLNDKGEGNLAPIHIACINDYHQCLSMLISLGADLSIVDENGDNSLNLCLQYGSLDCLKLLLMDDHFHNEMLNKDKNKNHWKPDDIVGSYETQKIYQQLLKENLEAKQARLPRNNSFQSLRSPIVKSVQAFTDNNKGIINEKQPKLTISTNERTSYHNDMSDTRSLMSPKLDIPIFTPTQRFLPRVESPLSMSPSSISTESQSLSNNEIVSYSINDVDSITESNIINNSNQDCGNNVGSINDVTHTRTETINHHNIESINRYLLVDVPNSIQEEREEEEEEEQLVLGNQERRSSIIPNSYISSTNNNSSGIDPSVNRSKASTKLSLLSIPISKVRR</sequence>
<dbReference type="InterPro" id="IPR050776">
    <property type="entry name" value="Ank_Repeat/CDKN_Inhibitor"/>
</dbReference>
<evidence type="ECO:0000313" key="5">
    <source>
        <dbReference type="EMBL" id="CCD23697.1"/>
    </source>
</evidence>
<evidence type="ECO:0000256" key="1">
    <source>
        <dbReference type="ARBA" id="ARBA00022737"/>
    </source>
</evidence>
<protein>
    <submittedName>
        <fullName evidence="5">Uncharacterized protein</fullName>
    </submittedName>
</protein>
<evidence type="ECO:0000256" key="3">
    <source>
        <dbReference type="PROSITE-ProRule" id="PRU00023"/>
    </source>
</evidence>
<name>G0W7D6_NAUDC</name>
<proteinExistence type="predicted"/>